<accession>G5IAF7</accession>
<dbReference type="RefSeq" id="WP_006778521.1">
    <property type="nucleotide sequence ID" value="NZ_CP040506.1"/>
</dbReference>
<comment type="caution">
    <text evidence="1">The sequence shown here is derived from an EMBL/GenBank/DDBJ whole genome shotgun (WGS) entry which is preliminary data.</text>
</comment>
<dbReference type="HOGENOM" id="CLU_151857_0_0_9"/>
<dbReference type="OrthoDB" id="2087632at2"/>
<dbReference type="Proteomes" id="UP000005384">
    <property type="component" value="Unassembled WGS sequence"/>
</dbReference>
<keyword evidence="2" id="KW-1185">Reference proteome</keyword>
<reference evidence="1 2" key="1">
    <citation type="submission" date="2011-08" db="EMBL/GenBank/DDBJ databases">
        <title>The Genome Sequence of Clostridium hathewayi WAL-18680.</title>
        <authorList>
            <consortium name="The Broad Institute Genome Sequencing Platform"/>
            <person name="Earl A."/>
            <person name="Ward D."/>
            <person name="Feldgarden M."/>
            <person name="Gevers D."/>
            <person name="Finegold S.M."/>
            <person name="Summanen P.H."/>
            <person name="Molitoris D.R."/>
            <person name="Song M."/>
            <person name="Daigneault M."/>
            <person name="Allen-Vercoe E."/>
            <person name="Young S.K."/>
            <person name="Zeng Q."/>
            <person name="Gargeya S."/>
            <person name="Fitzgerald M."/>
            <person name="Haas B."/>
            <person name="Abouelleil A."/>
            <person name="Alvarado L."/>
            <person name="Arachchi H.M."/>
            <person name="Berlin A."/>
            <person name="Brown A."/>
            <person name="Chapman S.B."/>
            <person name="Chen Z."/>
            <person name="Dunbar C."/>
            <person name="Freedman E."/>
            <person name="Gearin G."/>
            <person name="Gellesch M."/>
            <person name="Goldberg J."/>
            <person name="Griggs A."/>
            <person name="Gujja S."/>
            <person name="Heiman D."/>
            <person name="Howarth C."/>
            <person name="Larson L."/>
            <person name="Lui A."/>
            <person name="MacDonald P.J.P."/>
            <person name="Montmayeur A."/>
            <person name="Murphy C."/>
            <person name="Neiman D."/>
            <person name="Pearson M."/>
            <person name="Priest M."/>
            <person name="Roberts A."/>
            <person name="Saif S."/>
            <person name="Shea T."/>
            <person name="Shenoy N."/>
            <person name="Sisk P."/>
            <person name="Stolte C."/>
            <person name="Sykes S."/>
            <person name="Wortman J."/>
            <person name="Nusbaum C."/>
            <person name="Birren B."/>
        </authorList>
    </citation>
    <scope>NUCLEOTIDE SEQUENCE [LARGE SCALE GENOMIC DNA]</scope>
    <source>
        <strain evidence="1 2">WAL-18680</strain>
    </source>
</reference>
<protein>
    <submittedName>
        <fullName evidence="1">Uncharacterized protein</fullName>
    </submittedName>
</protein>
<evidence type="ECO:0000313" key="1">
    <source>
        <dbReference type="EMBL" id="EHI61514.1"/>
    </source>
</evidence>
<proteinExistence type="predicted"/>
<organism evidence="1 2">
    <name type="scientific">Hungatella hathewayi WAL-18680</name>
    <dbReference type="NCBI Taxonomy" id="742737"/>
    <lineage>
        <taxon>Bacteria</taxon>
        <taxon>Bacillati</taxon>
        <taxon>Bacillota</taxon>
        <taxon>Clostridia</taxon>
        <taxon>Lachnospirales</taxon>
        <taxon>Lachnospiraceae</taxon>
        <taxon>Hungatella</taxon>
    </lineage>
</organism>
<dbReference type="AlphaFoldDB" id="G5IAF7"/>
<evidence type="ECO:0000313" key="2">
    <source>
        <dbReference type="Proteomes" id="UP000005384"/>
    </source>
</evidence>
<dbReference type="PATRIC" id="fig|742737.3.peg.536"/>
<name>G5IAF7_9FIRM</name>
<dbReference type="EMBL" id="ADLN01000002">
    <property type="protein sequence ID" value="EHI61514.1"/>
    <property type="molecule type" value="Genomic_DNA"/>
</dbReference>
<sequence>MKNEDLQKQINMMNYWDCEVLDFSINYFGDEVKIVIDSGDYCVDNNNSKRTCYIVKFLLCYQVDYRTDSMDTERRKGLEVKDMKRVQLGHYVQEITVNNQTMNNFMEVNLNTSLLFAKIICQNISIQKTEYDDKDFFWGKN</sequence>
<gene>
    <name evidence="1" type="ORF">HMPREF9473_00537</name>
</gene>